<dbReference type="Pfam" id="PF03226">
    <property type="entry name" value="Yippee-Mis18"/>
    <property type="match status" value="1"/>
</dbReference>
<dbReference type="OrthoDB" id="6407410at2759"/>
<evidence type="ECO:0000313" key="6">
    <source>
        <dbReference type="EMBL" id="RDW91263.1"/>
    </source>
</evidence>
<dbReference type="EMBL" id="PDLN01000003">
    <property type="protein sequence ID" value="RDW91263.1"/>
    <property type="molecule type" value="Genomic_DNA"/>
</dbReference>
<dbReference type="InterPro" id="IPR039058">
    <property type="entry name" value="Yippee_fam"/>
</dbReference>
<accession>A0A3D8SY69</accession>
<keyword evidence="7" id="KW-1185">Reference proteome</keyword>
<name>A0A3D8SY69_9HELO</name>
<feature type="compositionally biased region" description="Low complexity" evidence="4">
    <location>
        <begin position="29"/>
        <end position="52"/>
    </location>
</feature>
<protein>
    <recommendedName>
        <fullName evidence="5">Yippee domain-containing protein</fullName>
    </recommendedName>
</protein>
<comment type="caution">
    <text evidence="6">The sequence shown here is derived from an EMBL/GenBank/DDBJ whole genome shotgun (WGS) entry which is preliminary data.</text>
</comment>
<evidence type="ECO:0000256" key="1">
    <source>
        <dbReference type="ARBA" id="ARBA00005613"/>
    </source>
</evidence>
<sequence>MSSVPPNRPPFPSYLLPSISFPIFRRRQTSTSSNSTDSTPPSLGTSTTTSPSSSPPSPSKSLVHQFHNIKNILQNHADSNSKAEQPSRRISRIQAPALKCVTCGTDLAFASQIVSKGFTGRHGRAYLVAPPEEPSGLESDTLLNTKVGRSVNRQLLTGAHVVADVTCSICHTVLGWKYVDAKETAQKYKIGKFILETKRVVASTSWEDGLPGDDYEESAPTMEGQENDNVVLFDSEDEDECEDLFGGTWDPEIVARRRGSRVPVRRQVDSD</sequence>
<keyword evidence="2" id="KW-0479">Metal-binding</keyword>
<comment type="similarity">
    <text evidence="1">Belongs to the yippee family.</text>
</comment>
<evidence type="ECO:0000256" key="4">
    <source>
        <dbReference type="SAM" id="MobiDB-lite"/>
    </source>
</evidence>
<evidence type="ECO:0000259" key="5">
    <source>
        <dbReference type="PROSITE" id="PS51792"/>
    </source>
</evidence>
<organism evidence="6 7">
    <name type="scientific">Coleophoma crateriformis</name>
    <dbReference type="NCBI Taxonomy" id="565419"/>
    <lineage>
        <taxon>Eukaryota</taxon>
        <taxon>Fungi</taxon>
        <taxon>Dikarya</taxon>
        <taxon>Ascomycota</taxon>
        <taxon>Pezizomycotina</taxon>
        <taxon>Leotiomycetes</taxon>
        <taxon>Helotiales</taxon>
        <taxon>Dermateaceae</taxon>
        <taxon>Coleophoma</taxon>
    </lineage>
</organism>
<evidence type="ECO:0000256" key="3">
    <source>
        <dbReference type="ARBA" id="ARBA00022833"/>
    </source>
</evidence>
<feature type="domain" description="Yippee" evidence="5">
    <location>
        <begin position="96"/>
        <end position="204"/>
    </location>
</feature>
<dbReference type="PROSITE" id="PS51792">
    <property type="entry name" value="YIPPEE"/>
    <property type="match status" value="1"/>
</dbReference>
<proteinExistence type="inferred from homology"/>
<feature type="region of interest" description="Disordered" evidence="4">
    <location>
        <begin position="25"/>
        <end position="62"/>
    </location>
</feature>
<dbReference type="PANTHER" id="PTHR13848">
    <property type="entry name" value="PROTEIN YIPPEE-LIKE CG15309-RELATED"/>
    <property type="match status" value="1"/>
</dbReference>
<evidence type="ECO:0000256" key="2">
    <source>
        <dbReference type="ARBA" id="ARBA00022723"/>
    </source>
</evidence>
<gene>
    <name evidence="6" type="ORF">BP5796_02428</name>
</gene>
<dbReference type="InterPro" id="IPR004910">
    <property type="entry name" value="Yippee/Mis18/Cereblon"/>
</dbReference>
<dbReference type="Proteomes" id="UP000256328">
    <property type="component" value="Unassembled WGS sequence"/>
</dbReference>
<reference evidence="6 7" key="1">
    <citation type="journal article" date="2018" name="IMA Fungus">
        <title>IMA Genome-F 9: Draft genome sequence of Annulohypoxylon stygium, Aspergillus mulundensis, Berkeleyomyces basicola (syn. Thielaviopsis basicola), Ceratocystis smalleyi, two Cercospora beticola strains, Coleophoma cylindrospora, Fusarium fracticaudum, Phialophora cf. hyalina, and Morchella septimelata.</title>
        <authorList>
            <person name="Wingfield B.D."/>
            <person name="Bills G.F."/>
            <person name="Dong Y."/>
            <person name="Huang W."/>
            <person name="Nel W.J."/>
            <person name="Swalarsk-Parry B.S."/>
            <person name="Vaghefi N."/>
            <person name="Wilken P.M."/>
            <person name="An Z."/>
            <person name="de Beer Z.W."/>
            <person name="De Vos L."/>
            <person name="Chen L."/>
            <person name="Duong T.A."/>
            <person name="Gao Y."/>
            <person name="Hammerbacher A."/>
            <person name="Kikkert J.R."/>
            <person name="Li Y."/>
            <person name="Li H."/>
            <person name="Li K."/>
            <person name="Li Q."/>
            <person name="Liu X."/>
            <person name="Ma X."/>
            <person name="Naidoo K."/>
            <person name="Pethybridge S.J."/>
            <person name="Sun J."/>
            <person name="Steenkamp E.T."/>
            <person name="van der Nest M.A."/>
            <person name="van Wyk S."/>
            <person name="Wingfield M.J."/>
            <person name="Xiong C."/>
            <person name="Yue Q."/>
            <person name="Zhang X."/>
        </authorList>
    </citation>
    <scope>NUCLEOTIDE SEQUENCE [LARGE SCALE GENOMIC DNA]</scope>
    <source>
        <strain evidence="6 7">BP5796</strain>
    </source>
</reference>
<dbReference type="InterPro" id="IPR034751">
    <property type="entry name" value="Yippee"/>
</dbReference>
<evidence type="ECO:0000313" key="7">
    <source>
        <dbReference type="Proteomes" id="UP000256328"/>
    </source>
</evidence>
<dbReference type="AlphaFoldDB" id="A0A3D8SY69"/>
<keyword evidence="3" id="KW-0862">Zinc</keyword>
<dbReference type="GO" id="GO:0046872">
    <property type="term" value="F:metal ion binding"/>
    <property type="evidence" value="ECO:0007669"/>
    <property type="project" value="UniProtKB-KW"/>
</dbReference>